<reference evidence="4" key="2">
    <citation type="submission" date="2019-09" db="UniProtKB">
        <authorList>
            <consortium name="WormBaseParasite"/>
        </authorList>
    </citation>
    <scope>IDENTIFICATION</scope>
</reference>
<name>A0A183G0J2_HELPZ</name>
<evidence type="ECO:0000313" key="2">
    <source>
        <dbReference type="EMBL" id="VDP00242.1"/>
    </source>
</evidence>
<gene>
    <name evidence="2" type="ORF">HPBE_LOCUS14618</name>
</gene>
<feature type="region of interest" description="Disordered" evidence="1">
    <location>
        <begin position="1"/>
        <end position="62"/>
    </location>
</feature>
<reference evidence="2 3" key="1">
    <citation type="submission" date="2018-11" db="EMBL/GenBank/DDBJ databases">
        <authorList>
            <consortium name="Pathogen Informatics"/>
        </authorList>
    </citation>
    <scope>NUCLEOTIDE SEQUENCE [LARGE SCALE GENOMIC DNA]</scope>
</reference>
<feature type="compositionally biased region" description="Low complexity" evidence="1">
    <location>
        <begin position="12"/>
        <end position="33"/>
    </location>
</feature>
<accession>A0A183G0J2</accession>
<organism evidence="3 4">
    <name type="scientific">Heligmosomoides polygyrus</name>
    <name type="common">Parasitic roundworm</name>
    <dbReference type="NCBI Taxonomy" id="6339"/>
    <lineage>
        <taxon>Eukaryota</taxon>
        <taxon>Metazoa</taxon>
        <taxon>Ecdysozoa</taxon>
        <taxon>Nematoda</taxon>
        <taxon>Chromadorea</taxon>
        <taxon>Rhabditida</taxon>
        <taxon>Rhabditina</taxon>
        <taxon>Rhabditomorpha</taxon>
        <taxon>Strongyloidea</taxon>
        <taxon>Heligmosomidae</taxon>
        <taxon>Heligmosomoides</taxon>
    </lineage>
</organism>
<evidence type="ECO:0000256" key="1">
    <source>
        <dbReference type="SAM" id="MobiDB-lite"/>
    </source>
</evidence>
<evidence type="ECO:0000313" key="3">
    <source>
        <dbReference type="Proteomes" id="UP000050761"/>
    </source>
</evidence>
<dbReference type="Proteomes" id="UP000050761">
    <property type="component" value="Unassembled WGS sequence"/>
</dbReference>
<protein>
    <submittedName>
        <fullName evidence="2 4">Uncharacterized protein</fullName>
    </submittedName>
</protein>
<keyword evidence="3" id="KW-1185">Reference proteome</keyword>
<accession>A0A3P7ZIT7</accession>
<evidence type="ECO:0000313" key="4">
    <source>
        <dbReference type="WBParaSite" id="HPBE_0001461701-mRNA-1"/>
    </source>
</evidence>
<feature type="compositionally biased region" description="Basic and acidic residues" evidence="1">
    <location>
        <begin position="34"/>
        <end position="62"/>
    </location>
</feature>
<sequence>MRSLNTKANAKAASTASATRGSRSGGAAVSRTSKASEHIVEKKSDVKSETDAENESPEKIEEAEPLRCFDDYAASEERRRRMWVFAIIPGHERSLGGPSFYPRLADEPASVLASSPDSCSFSYFC</sequence>
<proteinExistence type="predicted"/>
<dbReference type="AlphaFoldDB" id="A0A183G0J2"/>
<dbReference type="WBParaSite" id="HPBE_0001461701-mRNA-1">
    <property type="protein sequence ID" value="HPBE_0001461701-mRNA-1"/>
    <property type="gene ID" value="HPBE_0001461701"/>
</dbReference>
<dbReference type="EMBL" id="UZAH01028453">
    <property type="protein sequence ID" value="VDP00242.1"/>
    <property type="molecule type" value="Genomic_DNA"/>
</dbReference>